<proteinExistence type="inferred from homology"/>
<evidence type="ECO:0000259" key="6">
    <source>
        <dbReference type="Pfam" id="PF00501"/>
    </source>
</evidence>
<dbReference type="Pfam" id="PF13193">
    <property type="entry name" value="AMP-binding_C"/>
    <property type="match status" value="1"/>
</dbReference>
<dbReference type="Gene3D" id="3.30.300.30">
    <property type="match status" value="1"/>
</dbReference>
<protein>
    <recommendedName>
        <fullName evidence="5">Acetyl-coenzyme A synthetase</fullName>
        <ecNumber evidence="5">6.2.1.1</ecNumber>
    </recommendedName>
</protein>
<comment type="caution">
    <text evidence="9">The sequence shown here is derived from an EMBL/GenBank/DDBJ whole genome shotgun (WGS) entry which is preliminary data.</text>
</comment>
<dbReference type="InterPro" id="IPR045851">
    <property type="entry name" value="AMP-bd_C_sf"/>
</dbReference>
<dbReference type="InterPro" id="IPR032387">
    <property type="entry name" value="ACAS_N"/>
</dbReference>
<dbReference type="InterPro" id="IPR020845">
    <property type="entry name" value="AMP-binding_CS"/>
</dbReference>
<dbReference type="InterPro" id="IPR011904">
    <property type="entry name" value="Ac_CoA_lig"/>
</dbReference>
<dbReference type="FunFam" id="3.40.50.12780:FF:000001">
    <property type="entry name" value="Acetyl-coenzyme A synthetase"/>
    <property type="match status" value="1"/>
</dbReference>
<dbReference type="PANTHER" id="PTHR24095:SF244">
    <property type="entry name" value="ACETYL-COENZYME A SYNTHETASE"/>
    <property type="match status" value="1"/>
</dbReference>
<dbReference type="InterPro" id="IPR025110">
    <property type="entry name" value="AMP-bd_C"/>
</dbReference>
<feature type="domain" description="Acetyl-coenzyme A synthetase N-terminal" evidence="8">
    <location>
        <begin position="22"/>
        <end position="83"/>
    </location>
</feature>
<accession>A0A443REI1</accession>
<evidence type="ECO:0000313" key="10">
    <source>
        <dbReference type="Proteomes" id="UP000285301"/>
    </source>
</evidence>
<comment type="similarity">
    <text evidence="1 5">Belongs to the ATP-dependent AMP-binding enzyme family.</text>
</comment>
<dbReference type="InterPro" id="IPR000873">
    <property type="entry name" value="AMP-dep_synth/lig_dom"/>
</dbReference>
<feature type="domain" description="AMP-dependent synthetase/ligase" evidence="6">
    <location>
        <begin position="91"/>
        <end position="477"/>
    </location>
</feature>
<dbReference type="EC" id="6.2.1.1" evidence="5"/>
<reference evidence="9 10" key="1">
    <citation type="journal article" date="2018" name="Gigascience">
        <title>Genomes of trombidid mites reveal novel predicted allergens and laterally-transferred genes associated with secondary metabolism.</title>
        <authorList>
            <person name="Dong X."/>
            <person name="Chaisiri K."/>
            <person name="Xia D."/>
            <person name="Armstrong S.D."/>
            <person name="Fang Y."/>
            <person name="Donnelly M.J."/>
            <person name="Kadowaki T."/>
            <person name="McGarry J.W."/>
            <person name="Darby A.C."/>
            <person name="Makepeace B.L."/>
        </authorList>
    </citation>
    <scope>NUCLEOTIDE SEQUENCE [LARGE SCALE GENOMIC DNA]</scope>
    <source>
        <strain evidence="9">UoL-WK</strain>
    </source>
</reference>
<dbReference type="GO" id="GO:0005524">
    <property type="term" value="F:ATP binding"/>
    <property type="evidence" value="ECO:0007669"/>
    <property type="project" value="UniProtKB-UniRule"/>
</dbReference>
<keyword evidence="10" id="KW-1185">Reference proteome</keyword>
<dbReference type="Proteomes" id="UP000285301">
    <property type="component" value="Unassembled WGS sequence"/>
</dbReference>
<dbReference type="OrthoDB" id="1706066at2759"/>
<dbReference type="InterPro" id="IPR042099">
    <property type="entry name" value="ANL_N_sf"/>
</dbReference>
<keyword evidence="4 5" id="KW-0067">ATP-binding</keyword>
<dbReference type="NCBIfam" id="TIGR02188">
    <property type="entry name" value="Ac_CoA_lig_AcsA"/>
    <property type="match status" value="1"/>
</dbReference>
<dbReference type="GO" id="GO:0003987">
    <property type="term" value="F:acetate-CoA ligase activity"/>
    <property type="evidence" value="ECO:0007669"/>
    <property type="project" value="UniProtKB-UniRule"/>
</dbReference>
<dbReference type="AlphaFoldDB" id="A0A443REI1"/>
<dbReference type="Gene3D" id="3.40.50.12780">
    <property type="entry name" value="N-terminal domain of ligase-like"/>
    <property type="match status" value="1"/>
</dbReference>
<dbReference type="Pfam" id="PF16177">
    <property type="entry name" value="ACAS_N"/>
    <property type="match status" value="1"/>
</dbReference>
<dbReference type="Pfam" id="PF00501">
    <property type="entry name" value="AMP-binding"/>
    <property type="match status" value="1"/>
</dbReference>
<evidence type="ECO:0000256" key="4">
    <source>
        <dbReference type="ARBA" id="ARBA00022840"/>
    </source>
</evidence>
<evidence type="ECO:0000313" key="9">
    <source>
        <dbReference type="EMBL" id="RWS13674.1"/>
    </source>
</evidence>
<dbReference type="GO" id="GO:0016208">
    <property type="term" value="F:AMP binding"/>
    <property type="evidence" value="ECO:0007669"/>
    <property type="project" value="InterPro"/>
</dbReference>
<keyword evidence="2 5" id="KW-0436">Ligase</keyword>
<dbReference type="SUPFAM" id="SSF56801">
    <property type="entry name" value="Acetyl-CoA synthetase-like"/>
    <property type="match status" value="1"/>
</dbReference>
<dbReference type="GO" id="GO:0019427">
    <property type="term" value="P:acetyl-CoA biosynthetic process from acetate"/>
    <property type="evidence" value="ECO:0007669"/>
    <property type="project" value="InterPro"/>
</dbReference>
<feature type="domain" description="AMP-binding enzyme C-terminal" evidence="7">
    <location>
        <begin position="539"/>
        <end position="617"/>
    </location>
</feature>
<comment type="catalytic activity">
    <reaction evidence="5">
        <text>acetate + ATP + CoA = acetyl-CoA + AMP + diphosphate</text>
        <dbReference type="Rhea" id="RHEA:23176"/>
        <dbReference type="ChEBI" id="CHEBI:30089"/>
        <dbReference type="ChEBI" id="CHEBI:30616"/>
        <dbReference type="ChEBI" id="CHEBI:33019"/>
        <dbReference type="ChEBI" id="CHEBI:57287"/>
        <dbReference type="ChEBI" id="CHEBI:57288"/>
        <dbReference type="ChEBI" id="CHEBI:456215"/>
        <dbReference type="EC" id="6.2.1.1"/>
    </reaction>
</comment>
<name>A0A443REI1_9ACAR</name>
<dbReference type="PROSITE" id="PS00455">
    <property type="entry name" value="AMP_BINDING"/>
    <property type="match status" value="1"/>
</dbReference>
<organism evidence="9 10">
    <name type="scientific">Dinothrombium tinctorium</name>
    <dbReference type="NCBI Taxonomy" id="1965070"/>
    <lineage>
        <taxon>Eukaryota</taxon>
        <taxon>Metazoa</taxon>
        <taxon>Ecdysozoa</taxon>
        <taxon>Arthropoda</taxon>
        <taxon>Chelicerata</taxon>
        <taxon>Arachnida</taxon>
        <taxon>Acari</taxon>
        <taxon>Acariformes</taxon>
        <taxon>Trombidiformes</taxon>
        <taxon>Prostigmata</taxon>
        <taxon>Anystina</taxon>
        <taxon>Parasitengona</taxon>
        <taxon>Trombidioidea</taxon>
        <taxon>Trombidiidae</taxon>
        <taxon>Dinothrombium</taxon>
    </lineage>
</organism>
<sequence length="655" mass="73719">MVVIHPTQEQSQKSFIGTMEKYHNVYEKSIKEPELFWYEVANKFHWEKYPQIDGFLRYNFDIRKGPISIKWMEDGVTNICFNCVDKWVESGFGDRVAYVWNGNECHEKKVITYSQLKDYVCKFANALLSKGIKKGDHVAIYMPVTIELVVAMLACARIGAIHVVVFAGFSANALADRIMDSKCVAVITANGVYRGHKYIPLHQIVEESLEICEKKNYAPKFCIIYNHTENSLHCKKNNKVGRFYWHELLANSSKDCDVVWINSEDPLFVLYTSGSTGKPKGMIHTTGGYMIFSAAVFKYVFNYNEGDVFFCTADLGWITGHTHNVYGALLNGAKVILFDGVPTHPTPSRLWQIIDEHEVHTFYTAPTAIRTLMKLGDEHVTSCSLKSLRILALVGEPIDPESWKWFYKVVGSSRCVIVDTFFQTETAAPMITPLPGCTPLKPGSATLPFFGVEPAILNSDGEELYGPAEGFLVFKRPWPGIARNILGDNDRFADAYFKKFPNYYFTGDGCRRDEDGYYWITGRIDDTVNVSGHLLSTAEVEAVLIENAAIAEAAVVGVPHEIKGQCLYCYVVLKNEFTFDEELTNQLKHEVRTKIGPLADPETIVGVLSLPKTRSGKIVRRILRKLAVKDTDFGDISTLAEDNFVKELLQQAVAA</sequence>
<evidence type="ECO:0000256" key="1">
    <source>
        <dbReference type="ARBA" id="ARBA00006432"/>
    </source>
</evidence>
<dbReference type="PANTHER" id="PTHR24095">
    <property type="entry name" value="ACETYL-COENZYME A SYNTHETASE"/>
    <property type="match status" value="1"/>
</dbReference>
<keyword evidence="3 5" id="KW-0547">Nucleotide-binding</keyword>
<evidence type="ECO:0000256" key="2">
    <source>
        <dbReference type="ARBA" id="ARBA00022598"/>
    </source>
</evidence>
<evidence type="ECO:0000259" key="7">
    <source>
        <dbReference type="Pfam" id="PF13193"/>
    </source>
</evidence>
<evidence type="ECO:0000259" key="8">
    <source>
        <dbReference type="Pfam" id="PF16177"/>
    </source>
</evidence>
<dbReference type="NCBIfam" id="NF001208">
    <property type="entry name" value="PRK00174.1"/>
    <property type="match status" value="1"/>
</dbReference>
<dbReference type="STRING" id="1965070.A0A443REI1"/>
<evidence type="ECO:0000256" key="3">
    <source>
        <dbReference type="ARBA" id="ARBA00022741"/>
    </source>
</evidence>
<gene>
    <name evidence="9" type="ORF">B4U79_00924</name>
</gene>
<dbReference type="EMBL" id="NCKU01000920">
    <property type="protein sequence ID" value="RWS13674.1"/>
    <property type="molecule type" value="Genomic_DNA"/>
</dbReference>
<evidence type="ECO:0000256" key="5">
    <source>
        <dbReference type="RuleBase" id="RU361147"/>
    </source>
</evidence>